<dbReference type="STRING" id="366533.SAMN05444339_102422"/>
<dbReference type="InterPro" id="IPR000701">
    <property type="entry name" value="SuccDH_FuR_B_TM-su"/>
</dbReference>
<dbReference type="InterPro" id="IPR034804">
    <property type="entry name" value="SQR/QFR_C/D"/>
</dbReference>
<comment type="pathway">
    <text evidence="4">Carbohydrate metabolism; tricarboxylic acid cycle.</text>
</comment>
<organism evidence="17 18">
    <name type="scientific">Loktanella atrilutea</name>
    <dbReference type="NCBI Taxonomy" id="366533"/>
    <lineage>
        <taxon>Bacteria</taxon>
        <taxon>Pseudomonadati</taxon>
        <taxon>Pseudomonadota</taxon>
        <taxon>Alphaproteobacteria</taxon>
        <taxon>Rhodobacterales</taxon>
        <taxon>Roseobacteraceae</taxon>
        <taxon>Loktanella</taxon>
    </lineage>
</organism>
<keyword evidence="10 16" id="KW-0812">Transmembrane</keyword>
<keyword evidence="7" id="KW-0813">Transport</keyword>
<evidence type="ECO:0000313" key="17">
    <source>
        <dbReference type="EMBL" id="SHE90872.1"/>
    </source>
</evidence>
<evidence type="ECO:0000313" key="18">
    <source>
        <dbReference type="Proteomes" id="UP000183987"/>
    </source>
</evidence>
<keyword evidence="13 16" id="KW-1133">Transmembrane helix</keyword>
<dbReference type="GO" id="GO:0020037">
    <property type="term" value="F:heme binding"/>
    <property type="evidence" value="ECO:0007669"/>
    <property type="project" value="InterPro"/>
</dbReference>
<proteinExistence type="predicted"/>
<dbReference type="UniPathway" id="UPA00223"/>
<keyword evidence="11" id="KW-0479">Metal-binding</keyword>
<evidence type="ECO:0000256" key="4">
    <source>
        <dbReference type="ARBA" id="ARBA00005163"/>
    </source>
</evidence>
<keyword evidence="12" id="KW-0249">Electron transport</keyword>
<dbReference type="Gene3D" id="1.20.1300.10">
    <property type="entry name" value="Fumarate reductase/succinate dehydrogenase, transmembrane subunit"/>
    <property type="match status" value="1"/>
</dbReference>
<name>A0A1M4XCE4_LOKAT</name>
<comment type="subcellular location">
    <subcellularLocation>
        <location evidence="3">Membrane</location>
        <topology evidence="3">Multi-pass membrane protein</topology>
    </subcellularLocation>
</comment>
<keyword evidence="9" id="KW-0349">Heme</keyword>
<evidence type="ECO:0000256" key="3">
    <source>
        <dbReference type="ARBA" id="ARBA00004141"/>
    </source>
</evidence>
<evidence type="ECO:0000256" key="8">
    <source>
        <dbReference type="ARBA" id="ARBA00022532"/>
    </source>
</evidence>
<dbReference type="GO" id="GO:0046872">
    <property type="term" value="F:metal ion binding"/>
    <property type="evidence" value="ECO:0007669"/>
    <property type="project" value="UniProtKB-KW"/>
</dbReference>
<evidence type="ECO:0000256" key="14">
    <source>
        <dbReference type="ARBA" id="ARBA00023004"/>
    </source>
</evidence>
<accession>A0A1M4XCE4</accession>
<dbReference type="Proteomes" id="UP000183987">
    <property type="component" value="Unassembled WGS sequence"/>
</dbReference>
<evidence type="ECO:0000256" key="10">
    <source>
        <dbReference type="ARBA" id="ARBA00022692"/>
    </source>
</evidence>
<dbReference type="GO" id="GO:0006099">
    <property type="term" value="P:tricarboxylic acid cycle"/>
    <property type="evidence" value="ECO:0007669"/>
    <property type="project" value="UniProtKB-UniPathway"/>
</dbReference>
<reference evidence="18" key="1">
    <citation type="submission" date="2016-11" db="EMBL/GenBank/DDBJ databases">
        <authorList>
            <person name="Varghese N."/>
            <person name="Submissions S."/>
        </authorList>
    </citation>
    <scope>NUCLEOTIDE SEQUENCE [LARGE SCALE GENOMIC DNA]</scope>
    <source>
        <strain evidence="18">DSM 29326</strain>
    </source>
</reference>
<feature type="transmembrane region" description="Helical" evidence="16">
    <location>
        <begin position="62"/>
        <end position="79"/>
    </location>
</feature>
<evidence type="ECO:0000256" key="9">
    <source>
        <dbReference type="ARBA" id="ARBA00022617"/>
    </source>
</evidence>
<sequence length="123" mass="13306">MAYLTDRKRAAGMGSAKSGTLHHWHMMISSVALVGLIPCFIFTFGSIYGAPYEDVVAYYQRPFPSIVALLTFAVGFIHFRGGVQTLIEDYVHGFAGRALLIGMICLSYTAMAAGILAVARLAL</sequence>
<dbReference type="AlphaFoldDB" id="A0A1M4XCE4"/>
<dbReference type="SUPFAM" id="SSF81343">
    <property type="entry name" value="Fumarate reductase respiratory complex transmembrane subunits"/>
    <property type="match status" value="1"/>
</dbReference>
<dbReference type="InterPro" id="IPR014312">
    <property type="entry name" value="Succ_DH_anchor"/>
</dbReference>
<dbReference type="CDD" id="cd03495">
    <property type="entry name" value="SQR_TypeC_SdhD_like"/>
    <property type="match status" value="1"/>
</dbReference>
<evidence type="ECO:0000256" key="15">
    <source>
        <dbReference type="ARBA" id="ARBA00023136"/>
    </source>
</evidence>
<evidence type="ECO:0000256" key="7">
    <source>
        <dbReference type="ARBA" id="ARBA00022448"/>
    </source>
</evidence>
<dbReference type="GO" id="GO:0016020">
    <property type="term" value="C:membrane"/>
    <property type="evidence" value="ECO:0007669"/>
    <property type="project" value="UniProtKB-SubCell"/>
</dbReference>
<evidence type="ECO:0000256" key="12">
    <source>
        <dbReference type="ARBA" id="ARBA00022982"/>
    </source>
</evidence>
<feature type="transmembrane region" description="Helical" evidence="16">
    <location>
        <begin position="27"/>
        <end position="50"/>
    </location>
</feature>
<dbReference type="OrthoDB" id="9809280at2"/>
<comment type="subunit">
    <text evidence="5">Part of an enzyme complex containing four subunits: a flavoprotein, an iron-sulfur protein, plus two membrane-anchoring proteins, SdhC and SdhD.</text>
</comment>
<keyword evidence="18" id="KW-1185">Reference proteome</keyword>
<evidence type="ECO:0000256" key="6">
    <source>
        <dbReference type="ARBA" id="ARBA00019425"/>
    </source>
</evidence>
<evidence type="ECO:0000256" key="1">
    <source>
        <dbReference type="ARBA" id="ARBA00001971"/>
    </source>
</evidence>
<keyword evidence="15 16" id="KW-0472">Membrane</keyword>
<evidence type="ECO:0000256" key="11">
    <source>
        <dbReference type="ARBA" id="ARBA00022723"/>
    </source>
</evidence>
<feature type="transmembrane region" description="Helical" evidence="16">
    <location>
        <begin position="99"/>
        <end position="119"/>
    </location>
</feature>
<gene>
    <name evidence="17" type="ORF">SAMN05444339_102422</name>
</gene>
<dbReference type="NCBIfam" id="TIGR02968">
    <property type="entry name" value="succ_dehyd_anc"/>
    <property type="match status" value="1"/>
</dbReference>
<keyword evidence="14" id="KW-0408">Iron</keyword>
<dbReference type="Pfam" id="PF01127">
    <property type="entry name" value="Sdh_cyt"/>
    <property type="match status" value="1"/>
</dbReference>
<evidence type="ECO:0000256" key="5">
    <source>
        <dbReference type="ARBA" id="ARBA00011558"/>
    </source>
</evidence>
<evidence type="ECO:0000256" key="2">
    <source>
        <dbReference type="ARBA" id="ARBA00004050"/>
    </source>
</evidence>
<dbReference type="RefSeq" id="WP_072856540.1">
    <property type="nucleotide sequence ID" value="NZ_FQUE01000002.1"/>
</dbReference>
<evidence type="ECO:0000256" key="16">
    <source>
        <dbReference type="SAM" id="Phobius"/>
    </source>
</evidence>
<evidence type="ECO:0000256" key="13">
    <source>
        <dbReference type="ARBA" id="ARBA00022989"/>
    </source>
</evidence>
<comment type="function">
    <text evidence="2">Membrane-anchoring subunit of succinate dehydrogenase (SDH).</text>
</comment>
<dbReference type="EMBL" id="FQUE01000002">
    <property type="protein sequence ID" value="SHE90872.1"/>
    <property type="molecule type" value="Genomic_DNA"/>
</dbReference>
<protein>
    <recommendedName>
        <fullName evidence="6">Succinate dehydrogenase hydrophobic membrane anchor subunit</fullName>
    </recommendedName>
</protein>
<keyword evidence="8" id="KW-0816">Tricarboxylic acid cycle</keyword>
<comment type="cofactor">
    <cofactor evidence="1">
        <name>heme</name>
        <dbReference type="ChEBI" id="CHEBI:30413"/>
    </cofactor>
</comment>